<dbReference type="Pfam" id="PF25594">
    <property type="entry name" value="GldB_lipo"/>
    <property type="match status" value="1"/>
</dbReference>
<dbReference type="EMBL" id="CP136925">
    <property type="protein sequence ID" value="WXA12577.1"/>
    <property type="molecule type" value="Genomic_DNA"/>
</dbReference>
<dbReference type="InterPro" id="IPR019853">
    <property type="entry name" value="GldB-like"/>
</dbReference>
<dbReference type="KEGG" id="mcaa:R3L15_10640"/>
<dbReference type="RefSeq" id="WP_338731621.1">
    <property type="nucleotide sequence ID" value="NZ_CP136924.1"/>
</dbReference>
<name>A0AAU6NXB6_9FLAO</name>
<reference evidence="1 3" key="1">
    <citation type="submission" date="2023-10" db="EMBL/GenBank/DDBJ databases">
        <title>Culture-based analysis of two novel bacteria associated with mangrove crab gills.</title>
        <authorList>
            <person name="Yang X."/>
            <person name="Garuglieri E."/>
            <person name="Van Goethem M.W."/>
            <person name="Fusi M."/>
            <person name="Marasco R."/>
            <person name="Daffonchio D.G."/>
        </authorList>
    </citation>
    <scope>NUCLEOTIDE SEQUENCE [LARGE SCALE GENOMIC DNA]</scope>
    <source>
        <strain evidence="2">UG2-1</strain>
        <strain evidence="1">UG2-2</strain>
        <strain evidence="3">UG2_2</strain>
    </source>
</reference>
<gene>
    <name evidence="1" type="primary">gldB</name>
    <name evidence="2" type="ORF">R3L15_10640</name>
    <name evidence="1" type="ORF">R3L16_10950</name>
</gene>
<evidence type="ECO:0000313" key="2">
    <source>
        <dbReference type="EMBL" id="WXA12577.1"/>
    </source>
</evidence>
<accession>A0AAU6NXB6</accession>
<dbReference type="EMBL" id="CP136924">
    <property type="protein sequence ID" value="WXA02262.1"/>
    <property type="molecule type" value="Genomic_DNA"/>
</dbReference>
<keyword evidence="3" id="KW-1185">Reference proteome</keyword>
<dbReference type="NCBIfam" id="TIGR03514">
    <property type="entry name" value="GldB_lipo"/>
    <property type="match status" value="1"/>
</dbReference>
<evidence type="ECO:0000313" key="1">
    <source>
        <dbReference type="EMBL" id="WXA02262.1"/>
    </source>
</evidence>
<sequence>MKKSVLLFIVLIICFSCNKDSGIEKQIAGIDVDFTIERFDLAFKEATPKDLPKLKSAYPFMFPRQYKDAFWVDRMRDTLQQELLEETKKTFPDLKQERQDIESLFQHLKFYFPNAFKVPRVVTTTSNVDYRNKVIVTDTIVLISLDTYLGEDHKFYQGIQKYLRTNFDKSQMSIDLAKKYSENYIYQEQKKTLLDEMIYFGKQLYFAENMLPKKEKHHIIGYAEDDYLWAERNESQIWRYFLERELLFSTDSKLPSRFINPAPFSKFYLEEIDSESPGEIGKYMGWQIVKAYMKNNDVSLKQMLLKSTEDIFNNSKFKPKR</sequence>
<keyword evidence="1" id="KW-0449">Lipoprotein</keyword>
<protein>
    <submittedName>
        <fullName evidence="1">Gliding motility lipoprotein GldB</fullName>
    </submittedName>
</protein>
<organism evidence="1 3">
    <name type="scientific">Mangrovimonas cancribranchiae</name>
    <dbReference type="NCBI Taxonomy" id="3080055"/>
    <lineage>
        <taxon>Bacteria</taxon>
        <taxon>Pseudomonadati</taxon>
        <taxon>Bacteroidota</taxon>
        <taxon>Flavobacteriia</taxon>
        <taxon>Flavobacteriales</taxon>
        <taxon>Flavobacteriaceae</taxon>
        <taxon>Mangrovimonas</taxon>
    </lineage>
</organism>
<dbReference type="Proteomes" id="UP001368318">
    <property type="component" value="Chromosome"/>
</dbReference>
<evidence type="ECO:0000313" key="3">
    <source>
        <dbReference type="Proteomes" id="UP001368318"/>
    </source>
</evidence>
<dbReference type="AlphaFoldDB" id="A0AAU6NXB6"/>
<proteinExistence type="predicted"/>